<reference evidence="1 2" key="1">
    <citation type="submission" date="2020-08" db="EMBL/GenBank/DDBJ databases">
        <title>Genomic Encyclopedia of Type Strains, Phase IV (KMG-V): Genome sequencing to study the core and pangenomes of soil and plant-associated prokaryotes.</title>
        <authorList>
            <person name="Whitman W."/>
        </authorList>
    </citation>
    <scope>NUCLEOTIDE SEQUENCE [LARGE SCALE GENOMIC DNA]</scope>
    <source>
        <strain evidence="1 2">SEMIA 415</strain>
    </source>
</reference>
<comment type="caution">
    <text evidence="1">The sequence shown here is derived from an EMBL/GenBank/DDBJ whole genome shotgun (WGS) entry which is preliminary data.</text>
</comment>
<sequence>MNEAAAQRLNDGLAAAVAEHLDIHTVSLAD</sequence>
<name>A0AAE2MRP8_RHILE</name>
<dbReference type="EMBL" id="JACIGO010000012">
    <property type="protein sequence ID" value="MBB4293930.1"/>
    <property type="molecule type" value="Genomic_DNA"/>
</dbReference>
<protein>
    <submittedName>
        <fullName evidence="1">Uncharacterized protein</fullName>
    </submittedName>
</protein>
<evidence type="ECO:0000313" key="2">
    <source>
        <dbReference type="Proteomes" id="UP000538507"/>
    </source>
</evidence>
<evidence type="ECO:0000313" key="1">
    <source>
        <dbReference type="EMBL" id="MBB4293930.1"/>
    </source>
</evidence>
<accession>A0AAE2MRP8</accession>
<dbReference type="AlphaFoldDB" id="A0AAE2MRP8"/>
<gene>
    <name evidence="1" type="ORF">GGE16_006027</name>
</gene>
<dbReference type="Proteomes" id="UP000538507">
    <property type="component" value="Unassembled WGS sequence"/>
</dbReference>
<proteinExistence type="predicted"/>
<organism evidence="1 2">
    <name type="scientific">Rhizobium leguminosarum</name>
    <dbReference type="NCBI Taxonomy" id="384"/>
    <lineage>
        <taxon>Bacteria</taxon>
        <taxon>Pseudomonadati</taxon>
        <taxon>Pseudomonadota</taxon>
        <taxon>Alphaproteobacteria</taxon>
        <taxon>Hyphomicrobiales</taxon>
        <taxon>Rhizobiaceae</taxon>
        <taxon>Rhizobium/Agrobacterium group</taxon>
        <taxon>Rhizobium</taxon>
    </lineage>
</organism>